<dbReference type="PANTHER" id="PTHR32182:SF22">
    <property type="entry name" value="ATP-DEPENDENT ENDONUCLEASE, OLD FAMILY-RELATED"/>
    <property type="match status" value="1"/>
</dbReference>
<dbReference type="PIRSF" id="PIRSF029347">
    <property type="entry name" value="RecF"/>
    <property type="match status" value="1"/>
</dbReference>
<dbReference type="SUPFAM" id="SSF52540">
    <property type="entry name" value="P-loop containing nucleoside triphosphate hydrolases"/>
    <property type="match status" value="1"/>
</dbReference>
<dbReference type="GO" id="GO:0006302">
    <property type="term" value="P:double-strand break repair"/>
    <property type="evidence" value="ECO:0007669"/>
    <property type="project" value="TreeGrafter"/>
</dbReference>
<evidence type="ECO:0000313" key="3">
    <source>
        <dbReference type="Proteomes" id="UP000300142"/>
    </source>
</evidence>
<dbReference type="GO" id="GO:0005524">
    <property type="term" value="F:ATP binding"/>
    <property type="evidence" value="ECO:0007669"/>
    <property type="project" value="InterPro"/>
</dbReference>
<evidence type="ECO:0000313" key="2">
    <source>
        <dbReference type="EMBL" id="GCL36843.1"/>
    </source>
</evidence>
<dbReference type="EMBL" id="BJCE01000052">
    <property type="protein sequence ID" value="GCL36843.1"/>
    <property type="molecule type" value="Genomic_DNA"/>
</dbReference>
<reference evidence="3" key="1">
    <citation type="submission" date="2019-02" db="EMBL/GenBank/DDBJ databases">
        <title>Draft genome sequence of Sphaerospermopsis reniformis NIES-1949.</title>
        <authorList>
            <person name="Yamaguchi H."/>
            <person name="Suzuki S."/>
            <person name="Kawachi M."/>
        </authorList>
    </citation>
    <scope>NUCLEOTIDE SEQUENCE [LARGE SCALE GENOMIC DNA]</scope>
    <source>
        <strain evidence="3">NIES-1949</strain>
    </source>
</reference>
<keyword evidence="3" id="KW-1185">Reference proteome</keyword>
<dbReference type="InterPro" id="IPR014555">
    <property type="entry name" value="RecF-like"/>
</dbReference>
<proteinExistence type="predicted"/>
<accession>A0A479ZZF6</accession>
<dbReference type="InterPro" id="IPR003959">
    <property type="entry name" value="ATPase_AAA_core"/>
</dbReference>
<organism evidence="2 3">
    <name type="scientific">Sphaerospermopsis reniformis</name>
    <dbReference type="NCBI Taxonomy" id="531300"/>
    <lineage>
        <taxon>Bacteria</taxon>
        <taxon>Bacillati</taxon>
        <taxon>Cyanobacteriota</taxon>
        <taxon>Cyanophyceae</taxon>
        <taxon>Nostocales</taxon>
        <taxon>Aphanizomenonaceae</taxon>
        <taxon>Sphaerospermopsis</taxon>
    </lineage>
</organism>
<dbReference type="GO" id="GO:0016887">
    <property type="term" value="F:ATP hydrolysis activity"/>
    <property type="evidence" value="ECO:0007669"/>
    <property type="project" value="InterPro"/>
</dbReference>
<dbReference type="PANTHER" id="PTHR32182">
    <property type="entry name" value="DNA REPLICATION AND REPAIR PROTEIN RECF"/>
    <property type="match status" value="1"/>
</dbReference>
<dbReference type="GO" id="GO:0000731">
    <property type="term" value="P:DNA synthesis involved in DNA repair"/>
    <property type="evidence" value="ECO:0007669"/>
    <property type="project" value="TreeGrafter"/>
</dbReference>
<dbReference type="Gene3D" id="3.40.50.300">
    <property type="entry name" value="P-loop containing nucleotide triphosphate hydrolases"/>
    <property type="match status" value="1"/>
</dbReference>
<feature type="domain" description="ATPase AAA-type core" evidence="1">
    <location>
        <begin position="26"/>
        <end position="330"/>
    </location>
</feature>
<gene>
    <name evidence="2" type="ORF">SR1949_19490</name>
</gene>
<protein>
    <submittedName>
        <fullName evidence="2">ATPase-like protein</fullName>
    </submittedName>
</protein>
<evidence type="ECO:0000259" key="1">
    <source>
        <dbReference type="Pfam" id="PF13304"/>
    </source>
</evidence>
<dbReference type="AlphaFoldDB" id="A0A479ZZF6"/>
<sequence>MTLKLVSAKIQNFKSLGDVELSFRDLTIIVGSNSSGKSNSLEALNFLKNLLISDSLSRETMQRLLRFGNKNISATIIVAENDQQAEYSVSVTLNKKSVYITNEILLINGIEVIKIIHGEGEVRDEDGKNIQTYKSDPESLESLALRSAGNFGNKPFTKKLASYIKEWKFYDIKPNDIRKYALFLEQVKLVKTSEVDHSIPDLDNEATEIQAFLNYWAKNEEEKLKEISQELKRCLNIELKIIGKKEPTVKVLEDDGKEMPLSSMSDGTLRFIAYLTLLYQFDKNLPTLISIEEPESNFHPGILKDIASIMKRLSCITQVIFTTHSSQLLDCFSSEEISSEISVILLSQKGDLGTKACLLDKLAESRDDLSDWMNDFGIGSAIYHSHLIEEILTKEYA</sequence>
<name>A0A479ZZF6_9CYAN</name>
<dbReference type="InterPro" id="IPR027417">
    <property type="entry name" value="P-loop_NTPase"/>
</dbReference>
<comment type="caution">
    <text evidence="2">The sequence shown here is derived from an EMBL/GenBank/DDBJ whole genome shotgun (WGS) entry which is preliminary data.</text>
</comment>
<dbReference type="Pfam" id="PF13304">
    <property type="entry name" value="AAA_21"/>
    <property type="match status" value="1"/>
</dbReference>
<dbReference type="RefSeq" id="WP_137667236.1">
    <property type="nucleotide sequence ID" value="NZ_BJCE01000052.1"/>
</dbReference>
<dbReference type="Proteomes" id="UP000300142">
    <property type="component" value="Unassembled WGS sequence"/>
</dbReference>